<keyword evidence="6" id="KW-0464">Manganese</keyword>
<dbReference type="EC" id="3.1.-.-" evidence="8"/>
<keyword evidence="8" id="KW-0227">DNA damage</keyword>
<keyword evidence="8" id="KW-0234">DNA repair</keyword>
<evidence type="ECO:0000256" key="2">
    <source>
        <dbReference type="ARBA" id="ARBA00022723"/>
    </source>
</evidence>
<comment type="similarity">
    <text evidence="1 8">Belongs to the DNA repair enzymes AP/ExoA family.</text>
</comment>
<name>A0A078B850_STYLE</name>
<evidence type="ECO:0000256" key="8">
    <source>
        <dbReference type="RuleBase" id="RU362131"/>
    </source>
</evidence>
<feature type="binding site" evidence="6">
    <location>
        <position position="235"/>
    </location>
    <ligand>
        <name>Mg(2+)</name>
        <dbReference type="ChEBI" id="CHEBI:18420"/>
        <label>1</label>
    </ligand>
</feature>
<evidence type="ECO:0000256" key="5">
    <source>
        <dbReference type="PIRSR" id="PIRSR604808-1"/>
    </source>
</evidence>
<evidence type="ECO:0000259" key="10">
    <source>
        <dbReference type="Pfam" id="PF03372"/>
    </source>
</evidence>
<organism evidence="11 12">
    <name type="scientific">Stylonychia lemnae</name>
    <name type="common">Ciliate</name>
    <dbReference type="NCBI Taxonomy" id="5949"/>
    <lineage>
        <taxon>Eukaryota</taxon>
        <taxon>Sar</taxon>
        <taxon>Alveolata</taxon>
        <taxon>Ciliophora</taxon>
        <taxon>Intramacronucleata</taxon>
        <taxon>Spirotrichea</taxon>
        <taxon>Stichotrichia</taxon>
        <taxon>Sporadotrichida</taxon>
        <taxon>Oxytrichidae</taxon>
        <taxon>Stylonychinae</taxon>
        <taxon>Stylonychia</taxon>
    </lineage>
</organism>
<sequence length="394" mass="44717">MPPKTPKEESKGNAQPDNQKKRDQKAEQKQLSDFFKQNKSAQVDADKQDQSQNPINVQINVNSNNESKLKIFHWNVNGIRAVLNSGKLAEFCNKARPAILCLNETKIDEVTLNNENVKLSCAKWFPVDYQYWNCCKPPTKGYAGTAILVSKEFGGSKPLRVEYDIGIAKHGSEGRVTTAEFDQFILVATYVPNAGVDGLKRLNYRVKEWDVDFQNYLKKLEQDSNKPVILCGDLNVAHHEIDIFGPKGKEKRAGFTVEERNSFGNFLKEKGFVDTFRRLHPNTVKYSYWNLRSGARNKDQGWRLDYFVVSESMMNAVVDSEINTEYWGSDHCPLSLTVDTDQIQPVILNGQPPLIKKQQANPEEKKDMIKSSVSQIKVSVPQKQKAPFIKGLVD</sequence>
<dbReference type="EMBL" id="CCKQ01017849">
    <property type="protein sequence ID" value="CDW89748.1"/>
    <property type="molecule type" value="Genomic_DNA"/>
</dbReference>
<keyword evidence="4 6" id="KW-0460">Magnesium</keyword>
<dbReference type="GO" id="GO:0046872">
    <property type="term" value="F:metal ion binding"/>
    <property type="evidence" value="ECO:0007669"/>
    <property type="project" value="UniProtKB-KW"/>
</dbReference>
<dbReference type="Gene3D" id="3.60.10.10">
    <property type="entry name" value="Endonuclease/exonuclease/phosphatase"/>
    <property type="match status" value="1"/>
</dbReference>
<feature type="binding site" evidence="6">
    <location>
        <position position="331"/>
    </location>
    <ligand>
        <name>Mg(2+)</name>
        <dbReference type="ChEBI" id="CHEBI:18420"/>
        <label>1</label>
    </ligand>
</feature>
<dbReference type="GO" id="GO:0006284">
    <property type="term" value="P:base-excision repair"/>
    <property type="evidence" value="ECO:0007669"/>
    <property type="project" value="TreeGrafter"/>
</dbReference>
<evidence type="ECO:0000256" key="6">
    <source>
        <dbReference type="PIRSR" id="PIRSR604808-2"/>
    </source>
</evidence>
<feature type="binding site" evidence="6">
    <location>
        <position position="104"/>
    </location>
    <ligand>
        <name>Mg(2+)</name>
        <dbReference type="ChEBI" id="CHEBI:18420"/>
        <label>1</label>
    </ligand>
</feature>
<feature type="compositionally biased region" description="Basic and acidic residues" evidence="9">
    <location>
        <begin position="1"/>
        <end position="11"/>
    </location>
</feature>
<evidence type="ECO:0000256" key="4">
    <source>
        <dbReference type="ARBA" id="ARBA00022842"/>
    </source>
</evidence>
<dbReference type="InParanoid" id="A0A078B850"/>
<dbReference type="InterPro" id="IPR036691">
    <property type="entry name" value="Endo/exonu/phosph_ase_sf"/>
</dbReference>
<feature type="region of interest" description="Disordered" evidence="9">
    <location>
        <begin position="1"/>
        <end position="54"/>
    </location>
</feature>
<feature type="active site" evidence="5">
    <location>
        <position position="190"/>
    </location>
</feature>
<feature type="binding site" evidence="6">
    <location>
        <position position="233"/>
    </location>
    <ligand>
        <name>Mg(2+)</name>
        <dbReference type="ChEBI" id="CHEBI:18420"/>
        <label>1</label>
    </ligand>
</feature>
<accession>A0A078B850</accession>
<evidence type="ECO:0000313" key="11">
    <source>
        <dbReference type="EMBL" id="CDW89748.1"/>
    </source>
</evidence>
<dbReference type="InterPro" id="IPR004808">
    <property type="entry name" value="AP_endonuc_1"/>
</dbReference>
<feature type="compositionally biased region" description="Polar residues" evidence="9">
    <location>
        <begin position="31"/>
        <end position="41"/>
    </location>
</feature>
<dbReference type="Pfam" id="PF03372">
    <property type="entry name" value="Exo_endo_phos"/>
    <property type="match status" value="1"/>
</dbReference>
<evidence type="ECO:0000313" key="12">
    <source>
        <dbReference type="Proteomes" id="UP000039865"/>
    </source>
</evidence>
<dbReference type="OrthoDB" id="498125at2759"/>
<evidence type="ECO:0000256" key="9">
    <source>
        <dbReference type="SAM" id="MobiDB-lite"/>
    </source>
</evidence>
<feature type="site" description="Interaction with DNA substrate" evidence="7">
    <location>
        <position position="331"/>
    </location>
</feature>
<dbReference type="InterPro" id="IPR005135">
    <property type="entry name" value="Endo/exonuclease/phosphatase"/>
</dbReference>
<dbReference type="PROSITE" id="PS51435">
    <property type="entry name" value="AP_NUCLEASE_F1_4"/>
    <property type="match status" value="1"/>
</dbReference>
<feature type="site" description="Transition state stabilizer" evidence="7">
    <location>
        <position position="235"/>
    </location>
</feature>
<dbReference type="GO" id="GO:0008081">
    <property type="term" value="F:phosphoric diester hydrolase activity"/>
    <property type="evidence" value="ECO:0007669"/>
    <property type="project" value="TreeGrafter"/>
</dbReference>
<evidence type="ECO:0000256" key="7">
    <source>
        <dbReference type="PIRSR" id="PIRSR604808-3"/>
    </source>
</evidence>
<protein>
    <recommendedName>
        <fullName evidence="8">DNA-(apurinic or apyrimidinic site) endonuclease</fullName>
        <ecNumber evidence="8">3.1.-.-</ecNumber>
    </recommendedName>
</protein>
<dbReference type="AlphaFoldDB" id="A0A078B850"/>
<keyword evidence="12" id="KW-1185">Reference proteome</keyword>
<evidence type="ECO:0000256" key="3">
    <source>
        <dbReference type="ARBA" id="ARBA00022801"/>
    </source>
</evidence>
<proteinExistence type="inferred from homology"/>
<dbReference type="Proteomes" id="UP000039865">
    <property type="component" value="Unassembled WGS sequence"/>
</dbReference>
<dbReference type="FunCoup" id="A0A078B850">
    <property type="interactions" value="19"/>
</dbReference>
<dbReference type="NCBIfam" id="TIGR00195">
    <property type="entry name" value="exoDNase_III"/>
    <property type="match status" value="1"/>
</dbReference>
<keyword evidence="2 6" id="KW-0479">Metal-binding</keyword>
<feature type="compositionally biased region" description="Basic and acidic residues" evidence="9">
    <location>
        <begin position="18"/>
        <end position="30"/>
    </location>
</feature>
<feature type="active site" description="Proton acceptor" evidence="5">
    <location>
        <position position="331"/>
    </location>
</feature>
<dbReference type="CDD" id="cd09087">
    <property type="entry name" value="Ape1-like_AP-endo"/>
    <property type="match status" value="1"/>
</dbReference>
<gene>
    <name evidence="11" type="primary">Contig11154.g11916</name>
    <name evidence="11" type="ORF">STYLEM_18885</name>
</gene>
<evidence type="ECO:0000256" key="1">
    <source>
        <dbReference type="ARBA" id="ARBA00007092"/>
    </source>
</evidence>
<dbReference type="GO" id="GO:0005634">
    <property type="term" value="C:nucleus"/>
    <property type="evidence" value="ECO:0007669"/>
    <property type="project" value="TreeGrafter"/>
</dbReference>
<dbReference type="NCBIfam" id="TIGR00633">
    <property type="entry name" value="xth"/>
    <property type="match status" value="1"/>
</dbReference>
<dbReference type="SUPFAM" id="SSF56219">
    <property type="entry name" value="DNase I-like"/>
    <property type="match status" value="1"/>
</dbReference>
<dbReference type="PANTHER" id="PTHR22748:SF6">
    <property type="entry name" value="DNA-(APURINIC OR APYRIMIDINIC SITE) ENDONUCLEASE"/>
    <property type="match status" value="1"/>
</dbReference>
<feature type="site" description="Important for catalytic activity" evidence="7">
    <location>
        <position position="305"/>
    </location>
</feature>
<reference evidence="11 12" key="1">
    <citation type="submission" date="2014-06" db="EMBL/GenBank/DDBJ databases">
        <authorList>
            <person name="Swart Estienne"/>
        </authorList>
    </citation>
    <scope>NUCLEOTIDE SEQUENCE [LARGE SCALE GENOMIC DNA]</scope>
    <source>
        <strain evidence="11 12">130c</strain>
    </source>
</reference>
<feature type="active site" description="Proton donor/acceptor" evidence="5">
    <location>
        <position position="233"/>
    </location>
</feature>
<feature type="binding site" evidence="6">
    <location>
        <position position="330"/>
    </location>
    <ligand>
        <name>Mg(2+)</name>
        <dbReference type="ChEBI" id="CHEBI:18420"/>
        <label>1</label>
    </ligand>
</feature>
<dbReference type="GO" id="GO:0003906">
    <property type="term" value="F:DNA-(apurinic or apyrimidinic site) endonuclease activity"/>
    <property type="evidence" value="ECO:0007669"/>
    <property type="project" value="TreeGrafter"/>
</dbReference>
<feature type="binding site" evidence="6">
    <location>
        <position position="75"/>
    </location>
    <ligand>
        <name>Mg(2+)</name>
        <dbReference type="ChEBI" id="CHEBI:18420"/>
        <label>1</label>
    </ligand>
</feature>
<feature type="domain" description="Endonuclease/exonuclease/phosphatase" evidence="10">
    <location>
        <begin position="73"/>
        <end position="331"/>
    </location>
</feature>
<dbReference type="OMA" id="WWSYRGR"/>
<keyword evidence="3" id="KW-0378">Hydrolase</keyword>
<dbReference type="GO" id="GO:0008311">
    <property type="term" value="F:double-stranded DNA 3'-5' DNA exonuclease activity"/>
    <property type="evidence" value="ECO:0007669"/>
    <property type="project" value="TreeGrafter"/>
</dbReference>
<comment type="cofactor">
    <cofactor evidence="6 8">
        <name>Mg(2+)</name>
        <dbReference type="ChEBI" id="CHEBI:18420"/>
    </cofactor>
    <cofactor evidence="6 8">
        <name>Mn(2+)</name>
        <dbReference type="ChEBI" id="CHEBI:29035"/>
    </cofactor>
    <text evidence="6 8">Probably binds two magnesium or manganese ions per subunit.</text>
</comment>
<dbReference type="PANTHER" id="PTHR22748">
    <property type="entry name" value="AP ENDONUCLEASE"/>
    <property type="match status" value="1"/>
</dbReference>